<name>A0A1H1T3Z6_9MICO</name>
<dbReference type="RefSeq" id="WP_083370963.1">
    <property type="nucleotide sequence ID" value="NZ_CBDRLI010000001.1"/>
</dbReference>
<proteinExistence type="predicted"/>
<keyword evidence="1" id="KW-0472">Membrane</keyword>
<protein>
    <submittedName>
        <fullName evidence="2">Uncharacterized protein</fullName>
    </submittedName>
</protein>
<dbReference type="EMBL" id="LT629770">
    <property type="protein sequence ID" value="SDS54736.1"/>
    <property type="molecule type" value="Genomic_DNA"/>
</dbReference>
<dbReference type="eggNOG" id="ENOG5033G3V">
    <property type="taxonomic scope" value="Bacteria"/>
</dbReference>
<evidence type="ECO:0000256" key="1">
    <source>
        <dbReference type="SAM" id="Phobius"/>
    </source>
</evidence>
<keyword evidence="1" id="KW-0812">Transmembrane</keyword>
<evidence type="ECO:0000313" key="3">
    <source>
        <dbReference type="Proteomes" id="UP000182126"/>
    </source>
</evidence>
<reference evidence="2 3" key="1">
    <citation type="submission" date="2016-10" db="EMBL/GenBank/DDBJ databases">
        <authorList>
            <person name="de Groot N.N."/>
        </authorList>
    </citation>
    <scope>NUCLEOTIDE SEQUENCE [LARGE SCALE GENOMIC DNA]</scope>
    <source>
        <strain evidence="2 3">DSM 15019</strain>
    </source>
</reference>
<keyword evidence="1" id="KW-1133">Transmembrane helix</keyword>
<organism evidence="2 3">
    <name type="scientific">Microbacterium paraoxydans</name>
    <dbReference type="NCBI Taxonomy" id="199592"/>
    <lineage>
        <taxon>Bacteria</taxon>
        <taxon>Bacillati</taxon>
        <taxon>Actinomycetota</taxon>
        <taxon>Actinomycetes</taxon>
        <taxon>Micrococcales</taxon>
        <taxon>Microbacteriaceae</taxon>
        <taxon>Microbacterium</taxon>
    </lineage>
</organism>
<accession>A0A1H1T3Z6</accession>
<sequence length="162" mass="17862">MPGSDELYPPAQYGWGWMLLALGILALLIVGAWLLFRLTRPRTAASGAAADAGQPSTLDVLSALRSEYLDRIDRVEHDYRDRHLSARQANLELSRVVRTFVNEYSGLEAPVLTLDDLVSRGVHPALIDAMGRHYYPSIFRQGPAIDPAAGAEAARTVVRAWH</sequence>
<gene>
    <name evidence="2" type="ORF">SAMN04489809_2099</name>
</gene>
<dbReference type="AlphaFoldDB" id="A0A1H1T3Z6"/>
<evidence type="ECO:0000313" key="2">
    <source>
        <dbReference type="EMBL" id="SDS54736.1"/>
    </source>
</evidence>
<dbReference type="GeneID" id="36299445"/>
<feature type="transmembrane region" description="Helical" evidence="1">
    <location>
        <begin position="15"/>
        <end position="36"/>
    </location>
</feature>
<dbReference type="Proteomes" id="UP000182126">
    <property type="component" value="Chromosome I"/>
</dbReference>